<dbReference type="AlphaFoldDB" id="A0A2S8SPI3"/>
<dbReference type="InterPro" id="IPR005183">
    <property type="entry name" value="DUF305_CopM-like"/>
</dbReference>
<sequence>MKIQHLGTLAALTLTLGAASTPAHAAPFDEQFIDSMTPHHQSALVMAQMAITKAKYPEVRALARGIIADQKKEIAYMGQLHRRFYPDAKDMPSMDMKGMSGMKMGGMKMSGDKMMMPGMMMGLPMKGMMDMGKLKSASGANFDKMFLKMMIPHHAGAISMADEALNVSGRPEIRGLAMKIIDAQANEIGKMHDIYDRRFGSLAKG</sequence>
<dbReference type="Gene3D" id="1.20.1260.10">
    <property type="match status" value="1"/>
</dbReference>
<keyword evidence="1" id="KW-0732">Signal</keyword>
<feature type="domain" description="DUF305" evidence="2">
    <location>
        <begin position="29"/>
        <end position="194"/>
    </location>
</feature>
<dbReference type="Pfam" id="PF03713">
    <property type="entry name" value="DUF305"/>
    <property type="match status" value="1"/>
</dbReference>
<dbReference type="RefSeq" id="WP_106381152.1">
    <property type="nucleotide sequence ID" value="NZ_NIGF01000024.1"/>
</dbReference>
<feature type="signal peptide" evidence="1">
    <location>
        <begin position="1"/>
        <end position="25"/>
    </location>
</feature>
<feature type="chain" id="PRO_5015393522" evidence="1">
    <location>
        <begin position="26"/>
        <end position="205"/>
    </location>
</feature>
<gene>
    <name evidence="3" type="ORF">B1R32_12417</name>
</gene>
<name>A0A2S8SPI3_9BACT</name>
<dbReference type="PANTHER" id="PTHR36933">
    <property type="entry name" value="SLL0788 PROTEIN"/>
    <property type="match status" value="1"/>
</dbReference>
<keyword evidence="4" id="KW-1185">Reference proteome</keyword>
<comment type="caution">
    <text evidence="3">The sequence shown here is derived from an EMBL/GenBank/DDBJ whole genome shotgun (WGS) entry which is preliminary data.</text>
</comment>
<proteinExistence type="predicted"/>
<accession>A0A2S8SPI3</accession>
<dbReference type="EMBL" id="NIGF01000024">
    <property type="protein sequence ID" value="PQV62701.1"/>
    <property type="molecule type" value="Genomic_DNA"/>
</dbReference>
<evidence type="ECO:0000313" key="3">
    <source>
        <dbReference type="EMBL" id="PQV62701.1"/>
    </source>
</evidence>
<dbReference type="PANTHER" id="PTHR36933:SF1">
    <property type="entry name" value="SLL0788 PROTEIN"/>
    <property type="match status" value="1"/>
</dbReference>
<evidence type="ECO:0000313" key="4">
    <source>
        <dbReference type="Proteomes" id="UP000237684"/>
    </source>
</evidence>
<dbReference type="Proteomes" id="UP000237684">
    <property type="component" value="Unassembled WGS sequence"/>
</dbReference>
<organism evidence="3 4">
    <name type="scientific">Abditibacterium utsteinense</name>
    <dbReference type="NCBI Taxonomy" id="1960156"/>
    <lineage>
        <taxon>Bacteria</taxon>
        <taxon>Pseudomonadati</taxon>
        <taxon>Abditibacteriota</taxon>
        <taxon>Abditibacteriia</taxon>
        <taxon>Abditibacteriales</taxon>
        <taxon>Abditibacteriaceae</taxon>
        <taxon>Abditibacterium</taxon>
    </lineage>
</organism>
<dbReference type="OrthoDB" id="517560at2"/>
<evidence type="ECO:0000259" key="2">
    <source>
        <dbReference type="Pfam" id="PF03713"/>
    </source>
</evidence>
<dbReference type="InParanoid" id="A0A2S8SPI3"/>
<dbReference type="InterPro" id="IPR012347">
    <property type="entry name" value="Ferritin-like"/>
</dbReference>
<protein>
    <submittedName>
        <fullName evidence="3">Putative conserved protein, DUF305 family</fullName>
    </submittedName>
</protein>
<reference evidence="3 4" key="1">
    <citation type="journal article" date="2018" name="Syst. Appl. Microbiol.">
        <title>Abditibacterium utsteinense sp. nov., the first cultivated member of candidate phylum FBP, isolated from ice-free Antarctic soil samples.</title>
        <authorList>
            <person name="Tahon G."/>
            <person name="Tytgat B."/>
            <person name="Lebbe L."/>
            <person name="Carlier A."/>
            <person name="Willems A."/>
        </authorList>
    </citation>
    <scope>NUCLEOTIDE SEQUENCE [LARGE SCALE GENOMIC DNA]</scope>
    <source>
        <strain evidence="3 4">LMG 29911</strain>
    </source>
</reference>
<evidence type="ECO:0000256" key="1">
    <source>
        <dbReference type="SAM" id="SignalP"/>
    </source>
</evidence>